<dbReference type="GO" id="GO:0043139">
    <property type="term" value="F:5'-3' DNA helicase activity"/>
    <property type="evidence" value="ECO:0007669"/>
    <property type="project" value="UniProtKB-EC"/>
</dbReference>
<dbReference type="GO" id="GO:0006310">
    <property type="term" value="P:DNA recombination"/>
    <property type="evidence" value="ECO:0007669"/>
    <property type="project" value="UniProtKB-KW"/>
</dbReference>
<keyword evidence="1" id="KW-0378">Hydrolase</keyword>
<keyword evidence="1" id="KW-0234">DNA repair</keyword>
<dbReference type="GO" id="GO:0005524">
    <property type="term" value="F:ATP binding"/>
    <property type="evidence" value="ECO:0007669"/>
    <property type="project" value="UniProtKB-KW"/>
</dbReference>
<dbReference type="PANTHER" id="PTHR10492">
    <property type="match status" value="1"/>
</dbReference>
<keyword evidence="1" id="KW-0347">Helicase</keyword>
<feature type="non-terminal residue" evidence="3">
    <location>
        <position position="1"/>
    </location>
</feature>
<evidence type="ECO:0000259" key="2">
    <source>
        <dbReference type="Pfam" id="PF05970"/>
    </source>
</evidence>
<keyword evidence="1" id="KW-0067">ATP-binding</keyword>
<keyword evidence="1" id="KW-0227">DNA damage</keyword>
<accession>A0A0L8I6V6</accession>
<dbReference type="EC" id="5.6.2.3" evidence="1"/>
<sequence length="247" mass="27531">DQVNAIGGLPISEQAANNRAIEHLEEISYNIEEMPANIADNEQKLIEDQLCVYKTIISSIESERGGLLFLDAPAVASSGIDATLLSGSCTAYFCFKLPLDLSKKKTANCNISRSSIKCKPLGECRLIIWDEATLSYKVFFEALDMALQDLKDNTRHLIFDIGAPVILPGKLDPPMLFNGRRLIIKTMMLTFLETTISTGKASGEPVFIPRISLNPSHIPFQFKHLQYSLELCFAMSIKKAWGSPWMW</sequence>
<gene>
    <name evidence="3" type="ORF">OCBIM_22033713mg</name>
</gene>
<dbReference type="PANTHER" id="PTHR10492:SF57">
    <property type="entry name" value="ATP-DEPENDENT DNA HELICASE"/>
    <property type="match status" value="1"/>
</dbReference>
<evidence type="ECO:0000313" key="3">
    <source>
        <dbReference type="EMBL" id="KOF96770.1"/>
    </source>
</evidence>
<reference evidence="3" key="1">
    <citation type="submission" date="2015-07" db="EMBL/GenBank/DDBJ databases">
        <title>MeaNS - Measles Nucleotide Surveillance Program.</title>
        <authorList>
            <person name="Tran T."/>
            <person name="Druce J."/>
        </authorList>
    </citation>
    <scope>NUCLEOTIDE SEQUENCE</scope>
    <source>
        <strain evidence="3">UCB-OBI-ISO-001</strain>
        <tissue evidence="3">Gonad</tissue>
    </source>
</reference>
<proteinExistence type="inferred from homology"/>
<name>A0A0L8I6V6_OCTBM</name>
<evidence type="ECO:0000256" key="1">
    <source>
        <dbReference type="RuleBase" id="RU363044"/>
    </source>
</evidence>
<dbReference type="GO" id="GO:0000723">
    <property type="term" value="P:telomere maintenance"/>
    <property type="evidence" value="ECO:0007669"/>
    <property type="project" value="InterPro"/>
</dbReference>
<keyword evidence="1" id="KW-0547">Nucleotide-binding</keyword>
<protein>
    <recommendedName>
        <fullName evidence="1">ATP-dependent DNA helicase</fullName>
        <ecNumber evidence="1">5.6.2.3</ecNumber>
    </recommendedName>
</protein>
<dbReference type="Pfam" id="PF05970">
    <property type="entry name" value="PIF1"/>
    <property type="match status" value="1"/>
</dbReference>
<comment type="catalytic activity">
    <reaction evidence="1">
        <text>ATP + H2O = ADP + phosphate + H(+)</text>
        <dbReference type="Rhea" id="RHEA:13065"/>
        <dbReference type="ChEBI" id="CHEBI:15377"/>
        <dbReference type="ChEBI" id="CHEBI:15378"/>
        <dbReference type="ChEBI" id="CHEBI:30616"/>
        <dbReference type="ChEBI" id="CHEBI:43474"/>
        <dbReference type="ChEBI" id="CHEBI:456216"/>
        <dbReference type="EC" id="5.6.2.3"/>
    </reaction>
</comment>
<organism evidence="3">
    <name type="scientific">Octopus bimaculoides</name>
    <name type="common">California two-spotted octopus</name>
    <dbReference type="NCBI Taxonomy" id="37653"/>
    <lineage>
        <taxon>Eukaryota</taxon>
        <taxon>Metazoa</taxon>
        <taxon>Spiralia</taxon>
        <taxon>Lophotrochozoa</taxon>
        <taxon>Mollusca</taxon>
        <taxon>Cephalopoda</taxon>
        <taxon>Coleoidea</taxon>
        <taxon>Octopodiformes</taxon>
        <taxon>Octopoda</taxon>
        <taxon>Incirrata</taxon>
        <taxon>Octopodidae</taxon>
        <taxon>Octopus</taxon>
    </lineage>
</organism>
<keyword evidence="1" id="KW-0233">DNA recombination</keyword>
<dbReference type="GO" id="GO:0016887">
    <property type="term" value="F:ATP hydrolysis activity"/>
    <property type="evidence" value="ECO:0007669"/>
    <property type="project" value="RHEA"/>
</dbReference>
<dbReference type="AlphaFoldDB" id="A0A0L8I6V6"/>
<comment type="cofactor">
    <cofactor evidence="1">
        <name>Mg(2+)</name>
        <dbReference type="ChEBI" id="CHEBI:18420"/>
    </cofactor>
</comment>
<feature type="domain" description="DNA helicase Pif1-like DEAD-box helicase" evidence="2">
    <location>
        <begin position="52"/>
        <end position="171"/>
    </location>
</feature>
<dbReference type="EMBL" id="KQ416493">
    <property type="protein sequence ID" value="KOF96770.1"/>
    <property type="molecule type" value="Genomic_DNA"/>
</dbReference>
<dbReference type="InterPro" id="IPR010285">
    <property type="entry name" value="DNA_helicase_pif1-like_DEAD"/>
</dbReference>
<dbReference type="GO" id="GO:0006281">
    <property type="term" value="P:DNA repair"/>
    <property type="evidence" value="ECO:0007669"/>
    <property type="project" value="UniProtKB-KW"/>
</dbReference>
<comment type="similarity">
    <text evidence="1">Belongs to the helicase family.</text>
</comment>